<gene>
    <name evidence="1" type="ORF">BCR33DRAFT_719121</name>
</gene>
<keyword evidence="2" id="KW-1185">Reference proteome</keyword>
<evidence type="ECO:0000313" key="1">
    <source>
        <dbReference type="EMBL" id="ORY41025.1"/>
    </source>
</evidence>
<accession>A0A1Y2C3Z3</accession>
<feature type="non-terminal residue" evidence="1">
    <location>
        <position position="362"/>
    </location>
</feature>
<dbReference type="AlphaFoldDB" id="A0A1Y2C3Z3"/>
<evidence type="ECO:0000313" key="2">
    <source>
        <dbReference type="Proteomes" id="UP000193642"/>
    </source>
</evidence>
<dbReference type="EMBL" id="MCGO01000033">
    <property type="protein sequence ID" value="ORY41025.1"/>
    <property type="molecule type" value="Genomic_DNA"/>
</dbReference>
<organism evidence="1 2">
    <name type="scientific">Rhizoclosmatium globosum</name>
    <dbReference type="NCBI Taxonomy" id="329046"/>
    <lineage>
        <taxon>Eukaryota</taxon>
        <taxon>Fungi</taxon>
        <taxon>Fungi incertae sedis</taxon>
        <taxon>Chytridiomycota</taxon>
        <taxon>Chytridiomycota incertae sedis</taxon>
        <taxon>Chytridiomycetes</taxon>
        <taxon>Chytridiales</taxon>
        <taxon>Chytriomycetaceae</taxon>
        <taxon>Rhizoclosmatium</taxon>
    </lineage>
</organism>
<reference evidence="1 2" key="1">
    <citation type="submission" date="2016-07" db="EMBL/GenBank/DDBJ databases">
        <title>Pervasive Adenine N6-methylation of Active Genes in Fungi.</title>
        <authorList>
            <consortium name="DOE Joint Genome Institute"/>
            <person name="Mondo S.J."/>
            <person name="Dannebaum R.O."/>
            <person name="Kuo R.C."/>
            <person name="Labutti K."/>
            <person name="Haridas S."/>
            <person name="Kuo A."/>
            <person name="Salamov A."/>
            <person name="Ahrendt S.R."/>
            <person name="Lipzen A."/>
            <person name="Sullivan W."/>
            <person name="Andreopoulos W.B."/>
            <person name="Clum A."/>
            <person name="Lindquist E."/>
            <person name="Daum C."/>
            <person name="Ramamoorthy G.K."/>
            <person name="Gryganskyi A."/>
            <person name="Culley D."/>
            <person name="Magnuson J.K."/>
            <person name="James T.Y."/>
            <person name="O'Malley M.A."/>
            <person name="Stajich J.E."/>
            <person name="Spatafora J.W."/>
            <person name="Visel A."/>
            <person name="Grigoriev I.V."/>
        </authorList>
    </citation>
    <scope>NUCLEOTIDE SEQUENCE [LARGE SCALE GENOMIC DNA]</scope>
    <source>
        <strain evidence="1 2">JEL800</strain>
    </source>
</reference>
<sequence length="362" mass="39883">MLMDPGCFTQQPLQQSAHTDLSFDQNLEQNSLDQSLWTDSYSYPSVAEAHSDSLNLKVETTTFPALDAFSSFPNAQYYQESLDYQNNFRQQPQPQTPTQQFRFLDIYAPTNTSEFSGLPHQQLLSSPVYIPPPPPTPFFHSFSAGSTHSTTNSPKPQNHLRSIRNPMIAKDTRVTPSQIMFPIPSSEPVFQQNFQQPSVSANDMFGTVQDPLSNQRTLSSPSMLNYSPPGLLQTPSSLSSSSIAGTGNSVFGHQPPDAITTILDPAQLFSPMSAPVPIQTINQTSITPQSSAMKTLLPATNVSMMADSNFNQSQRMTPMELLNTAVGVDSSNFLTPYPPSPKRKPTNNTEFVFRSLSPSCLF</sequence>
<proteinExistence type="predicted"/>
<protein>
    <submittedName>
        <fullName evidence="1">Uncharacterized protein</fullName>
    </submittedName>
</protein>
<comment type="caution">
    <text evidence="1">The sequence shown here is derived from an EMBL/GenBank/DDBJ whole genome shotgun (WGS) entry which is preliminary data.</text>
</comment>
<name>A0A1Y2C3Z3_9FUNG</name>
<dbReference type="Proteomes" id="UP000193642">
    <property type="component" value="Unassembled WGS sequence"/>
</dbReference>